<name>A0ABV9LUU1_9ALTE</name>
<dbReference type="InterPro" id="IPR012338">
    <property type="entry name" value="Beta-lactam/transpept-like"/>
</dbReference>
<dbReference type="Pfam" id="PF00144">
    <property type="entry name" value="Beta-lactamase"/>
    <property type="match status" value="1"/>
</dbReference>
<dbReference type="PANTHER" id="PTHR43283:SF7">
    <property type="entry name" value="BETA-LACTAMASE-RELATED DOMAIN-CONTAINING PROTEIN"/>
    <property type="match status" value="1"/>
</dbReference>
<gene>
    <name evidence="2" type="ORF">ACFO4O_06460</name>
</gene>
<dbReference type="EMBL" id="JBHSGU010000002">
    <property type="protein sequence ID" value="MFC4699794.1"/>
    <property type="molecule type" value="Genomic_DNA"/>
</dbReference>
<evidence type="ECO:0000313" key="2">
    <source>
        <dbReference type="EMBL" id="MFC4699794.1"/>
    </source>
</evidence>
<keyword evidence="2" id="KW-0378">Hydrolase</keyword>
<keyword evidence="3" id="KW-1185">Reference proteome</keyword>
<dbReference type="Gene3D" id="3.40.710.10">
    <property type="entry name" value="DD-peptidase/beta-lactamase superfamily"/>
    <property type="match status" value="1"/>
</dbReference>
<reference evidence="3" key="1">
    <citation type="journal article" date="2019" name="Int. J. Syst. Evol. Microbiol.">
        <title>The Global Catalogue of Microorganisms (GCM) 10K type strain sequencing project: providing services to taxonomists for standard genome sequencing and annotation.</title>
        <authorList>
            <consortium name="The Broad Institute Genomics Platform"/>
            <consortium name="The Broad Institute Genome Sequencing Center for Infectious Disease"/>
            <person name="Wu L."/>
            <person name="Ma J."/>
        </authorList>
    </citation>
    <scope>NUCLEOTIDE SEQUENCE [LARGE SCALE GENOMIC DNA]</scope>
    <source>
        <strain evidence="3">KACC 12507</strain>
    </source>
</reference>
<proteinExistence type="predicted"/>
<comment type="caution">
    <text evidence="2">The sequence shown here is derived from an EMBL/GenBank/DDBJ whole genome shotgun (WGS) entry which is preliminary data.</text>
</comment>
<evidence type="ECO:0000313" key="3">
    <source>
        <dbReference type="Proteomes" id="UP001595897"/>
    </source>
</evidence>
<feature type="domain" description="Beta-lactamase-related" evidence="1">
    <location>
        <begin position="89"/>
        <end position="365"/>
    </location>
</feature>
<sequence length="391" mass="44016">MKNKNPLLRRDTALLMRLRLHTFSCFFFALVFGILVPSLAYARVLDPKTVGPWPLVAPENLGIKPDKLARALDYIQSNAGDDGISQTLILHGNKAVFAGSRVDVVHNVYSVTKSFTSTALALLIAENKATLDTLICDIDAQYCDAYPQVSLRHLATMTSGYNASGENRWQENSEDWSVTPFASGTPLFPPGTAFAYWDEAMIVFGDVLTQLAQQSLYDYLNEKLMQPMQITNWKWWHETNRPHGYTMNYGAGGIELSAIDLAKYGSLMLNGGKWQQNGEAKRLISKQWVEAASRNQIPLSIKTADTDRKSIDGVGYYGFNWWVNGVNASGQRQMPNAPSDTYYARGFNNNMLFIIPQWNMVIVRMGMDDEKRIDKVAFYNEFFGLLREAVE</sequence>
<dbReference type="RefSeq" id="WP_382406653.1">
    <property type="nucleotide sequence ID" value="NZ_JBHSGU010000002.1"/>
</dbReference>
<dbReference type="EC" id="3.-.-.-" evidence="2"/>
<evidence type="ECO:0000259" key="1">
    <source>
        <dbReference type="Pfam" id="PF00144"/>
    </source>
</evidence>
<dbReference type="Proteomes" id="UP001595897">
    <property type="component" value="Unassembled WGS sequence"/>
</dbReference>
<accession>A0ABV9LUU1</accession>
<organism evidence="2 3">
    <name type="scientific">Glaciecola siphonariae</name>
    <dbReference type="NCBI Taxonomy" id="521012"/>
    <lineage>
        <taxon>Bacteria</taxon>
        <taxon>Pseudomonadati</taxon>
        <taxon>Pseudomonadota</taxon>
        <taxon>Gammaproteobacteria</taxon>
        <taxon>Alteromonadales</taxon>
        <taxon>Alteromonadaceae</taxon>
        <taxon>Glaciecola</taxon>
    </lineage>
</organism>
<protein>
    <submittedName>
        <fullName evidence="2">Serine hydrolase domain-containing protein</fullName>
        <ecNumber evidence="2">3.-.-.-</ecNumber>
    </submittedName>
</protein>
<dbReference type="SUPFAM" id="SSF56601">
    <property type="entry name" value="beta-lactamase/transpeptidase-like"/>
    <property type="match status" value="1"/>
</dbReference>
<dbReference type="InterPro" id="IPR001466">
    <property type="entry name" value="Beta-lactam-related"/>
</dbReference>
<dbReference type="InterPro" id="IPR050789">
    <property type="entry name" value="Diverse_Enzym_Activities"/>
</dbReference>
<dbReference type="PANTHER" id="PTHR43283">
    <property type="entry name" value="BETA-LACTAMASE-RELATED"/>
    <property type="match status" value="1"/>
</dbReference>
<dbReference type="GO" id="GO:0016787">
    <property type="term" value="F:hydrolase activity"/>
    <property type="evidence" value="ECO:0007669"/>
    <property type="project" value="UniProtKB-KW"/>
</dbReference>